<feature type="region of interest" description="Disordered" evidence="3">
    <location>
        <begin position="66"/>
        <end position="176"/>
    </location>
</feature>
<evidence type="ECO:0008006" key="7">
    <source>
        <dbReference type="Google" id="ProtNLM"/>
    </source>
</evidence>
<feature type="region of interest" description="Disordered" evidence="3">
    <location>
        <begin position="1031"/>
        <end position="1077"/>
    </location>
</feature>
<evidence type="ECO:0000256" key="2">
    <source>
        <dbReference type="ARBA" id="ARBA00022737"/>
    </source>
</evidence>
<keyword evidence="1" id="KW-0880">Kelch repeat</keyword>
<feature type="compositionally biased region" description="Gly residues" evidence="3">
    <location>
        <begin position="915"/>
        <end position="928"/>
    </location>
</feature>
<keyword evidence="4" id="KW-0472">Membrane</keyword>
<dbReference type="Gene3D" id="2.120.10.80">
    <property type="entry name" value="Kelch-type beta propeller"/>
    <property type="match status" value="2"/>
</dbReference>
<proteinExistence type="predicted"/>
<dbReference type="Pfam" id="PF24681">
    <property type="entry name" value="Kelch_KLHDC2_KLHL20_DRC7"/>
    <property type="match status" value="1"/>
</dbReference>
<feature type="region of interest" description="Disordered" evidence="3">
    <location>
        <begin position="1"/>
        <end position="54"/>
    </location>
</feature>
<reference evidence="5" key="1">
    <citation type="journal article" date="2023" name="Mol. Phylogenet. Evol.">
        <title>Genome-scale phylogeny and comparative genomics of the fungal order Sordariales.</title>
        <authorList>
            <person name="Hensen N."/>
            <person name="Bonometti L."/>
            <person name="Westerberg I."/>
            <person name="Brannstrom I.O."/>
            <person name="Guillou S."/>
            <person name="Cros-Aarteil S."/>
            <person name="Calhoun S."/>
            <person name="Haridas S."/>
            <person name="Kuo A."/>
            <person name="Mondo S."/>
            <person name="Pangilinan J."/>
            <person name="Riley R."/>
            <person name="LaButti K."/>
            <person name="Andreopoulos B."/>
            <person name="Lipzen A."/>
            <person name="Chen C."/>
            <person name="Yan M."/>
            <person name="Daum C."/>
            <person name="Ng V."/>
            <person name="Clum A."/>
            <person name="Steindorff A."/>
            <person name="Ohm R.A."/>
            <person name="Martin F."/>
            <person name="Silar P."/>
            <person name="Natvig D.O."/>
            <person name="Lalanne C."/>
            <person name="Gautier V."/>
            <person name="Ament-Velasquez S.L."/>
            <person name="Kruys A."/>
            <person name="Hutchinson M.I."/>
            <person name="Powell A.J."/>
            <person name="Barry K."/>
            <person name="Miller A.N."/>
            <person name="Grigoriev I.V."/>
            <person name="Debuchy R."/>
            <person name="Gladieux P."/>
            <person name="Hiltunen Thoren M."/>
            <person name="Johannesson H."/>
        </authorList>
    </citation>
    <scope>NUCLEOTIDE SEQUENCE</scope>
    <source>
        <strain evidence="5">PSN293</strain>
    </source>
</reference>
<organism evidence="5 6">
    <name type="scientific">Rhypophila decipiens</name>
    <dbReference type="NCBI Taxonomy" id="261697"/>
    <lineage>
        <taxon>Eukaryota</taxon>
        <taxon>Fungi</taxon>
        <taxon>Dikarya</taxon>
        <taxon>Ascomycota</taxon>
        <taxon>Pezizomycotina</taxon>
        <taxon>Sordariomycetes</taxon>
        <taxon>Sordariomycetidae</taxon>
        <taxon>Sordariales</taxon>
        <taxon>Naviculisporaceae</taxon>
        <taxon>Rhypophila</taxon>
    </lineage>
</organism>
<feature type="region of interest" description="Disordered" evidence="3">
    <location>
        <begin position="669"/>
        <end position="693"/>
    </location>
</feature>
<feature type="compositionally biased region" description="Polar residues" evidence="3">
    <location>
        <begin position="136"/>
        <end position="150"/>
    </location>
</feature>
<feature type="compositionally biased region" description="Basic and acidic residues" evidence="3">
    <location>
        <begin position="975"/>
        <end position="997"/>
    </location>
</feature>
<evidence type="ECO:0000256" key="3">
    <source>
        <dbReference type="SAM" id="MobiDB-lite"/>
    </source>
</evidence>
<feature type="region of interest" description="Disordered" evidence="3">
    <location>
        <begin position="346"/>
        <end position="365"/>
    </location>
</feature>
<keyword evidence="6" id="KW-1185">Reference proteome</keyword>
<keyword evidence="4" id="KW-0812">Transmembrane</keyword>
<feature type="compositionally biased region" description="Acidic residues" evidence="3">
    <location>
        <begin position="1040"/>
        <end position="1049"/>
    </location>
</feature>
<feature type="compositionally biased region" description="Gly residues" evidence="3">
    <location>
        <begin position="949"/>
        <end position="960"/>
    </location>
</feature>
<dbReference type="Proteomes" id="UP001301769">
    <property type="component" value="Unassembled WGS sequence"/>
</dbReference>
<feature type="compositionally biased region" description="Gly residues" evidence="3">
    <location>
        <begin position="722"/>
        <end position="731"/>
    </location>
</feature>
<protein>
    <recommendedName>
        <fullName evidence="7">Kelch repeat-containing protein</fullName>
    </recommendedName>
</protein>
<feature type="region of interest" description="Disordered" evidence="3">
    <location>
        <begin position="894"/>
        <end position="1007"/>
    </location>
</feature>
<dbReference type="InterPro" id="IPR015915">
    <property type="entry name" value="Kelch-typ_b-propeller"/>
</dbReference>
<comment type="caution">
    <text evidence="5">The sequence shown here is derived from an EMBL/GenBank/DDBJ whole genome shotgun (WGS) entry which is preliminary data.</text>
</comment>
<accession>A0AAN6YAY4</accession>
<dbReference type="AlphaFoldDB" id="A0AAN6YAY4"/>
<dbReference type="EMBL" id="MU858111">
    <property type="protein sequence ID" value="KAK4213287.1"/>
    <property type="molecule type" value="Genomic_DNA"/>
</dbReference>
<feature type="compositionally biased region" description="Basic and acidic residues" evidence="3">
    <location>
        <begin position="1050"/>
        <end position="1077"/>
    </location>
</feature>
<dbReference type="SUPFAM" id="SSF117281">
    <property type="entry name" value="Kelch motif"/>
    <property type="match status" value="1"/>
</dbReference>
<gene>
    <name evidence="5" type="ORF">QBC37DRAFT_174323</name>
</gene>
<evidence type="ECO:0000256" key="4">
    <source>
        <dbReference type="SAM" id="Phobius"/>
    </source>
</evidence>
<evidence type="ECO:0000313" key="5">
    <source>
        <dbReference type="EMBL" id="KAK4213287.1"/>
    </source>
</evidence>
<dbReference type="PANTHER" id="PTHR46093">
    <property type="entry name" value="ACYL-COA-BINDING DOMAIN-CONTAINING PROTEIN 5"/>
    <property type="match status" value="1"/>
</dbReference>
<feature type="compositionally biased region" description="Basic residues" evidence="3">
    <location>
        <begin position="22"/>
        <end position="34"/>
    </location>
</feature>
<feature type="compositionally biased region" description="Low complexity" evidence="3">
    <location>
        <begin position="669"/>
        <end position="689"/>
    </location>
</feature>
<feature type="region of interest" description="Disordered" evidence="3">
    <location>
        <begin position="705"/>
        <end position="736"/>
    </location>
</feature>
<keyword evidence="2" id="KW-0677">Repeat</keyword>
<keyword evidence="4" id="KW-1133">Transmembrane helix</keyword>
<feature type="compositionally biased region" description="Polar residues" evidence="3">
    <location>
        <begin position="351"/>
        <end position="365"/>
    </location>
</feature>
<feature type="transmembrane region" description="Helical" evidence="4">
    <location>
        <begin position="744"/>
        <end position="768"/>
    </location>
</feature>
<evidence type="ECO:0000256" key="1">
    <source>
        <dbReference type="ARBA" id="ARBA00022441"/>
    </source>
</evidence>
<feature type="compositionally biased region" description="Basic and acidic residues" evidence="3">
    <location>
        <begin position="117"/>
        <end position="134"/>
    </location>
</feature>
<feature type="compositionally biased region" description="Basic and acidic residues" evidence="3">
    <location>
        <begin position="837"/>
        <end position="853"/>
    </location>
</feature>
<dbReference type="PANTHER" id="PTHR46093:SF18">
    <property type="entry name" value="FIBRONECTIN TYPE-III DOMAIN-CONTAINING PROTEIN"/>
    <property type="match status" value="1"/>
</dbReference>
<evidence type="ECO:0000313" key="6">
    <source>
        <dbReference type="Proteomes" id="UP001301769"/>
    </source>
</evidence>
<feature type="region of interest" description="Disordered" evidence="3">
    <location>
        <begin position="808"/>
        <end position="880"/>
    </location>
</feature>
<name>A0AAN6YAY4_9PEZI</name>
<sequence>MSGFGKLPQACSSDPEIDTHSTRRPPIRPKFHHKYTNDRIREGSGTPPTFSMISKIKKDRKSVFKELGLDDDEPGPLYTSEHHFGSITGVNSPSSTTTTRASRRALESDSDGDGDGEDRRSETEKPGADEHEQQSECESTQSATIPSSASKPWYTKLAPGRRPRIKTVASAPPSTMSTRLSTTALLIAVVLPAFSYYNGRAQVSLSGVDAGVIRSTGSPIPALETRAHSPTDMCARWAHQAAQLNGTLYVYGGQAKRTKDQTTDTWNNYFLTLDLTKSWDVSSPALKGLTQPDGPPKVAMGYLWNDYNNLFLYGGQFADNPFVEPASPVSTWRYAIKDKTWTEFKSPKTLKGNSSDPGDTYVQRSSEGAGLSVPELGMSWYFGGHLDLSTTPGWSNQIPRVYLKSLLEFTHPGYTNDGVFALADGTGAGQEGAYRNITEGGLQKAGTDEDNSKFPERADGVLVFVPGWGEKGVLIGLAGGTNETFTDDLSVLDVYDIARSEWYHQETRGDPPSVRVNPCAVIASAPDASSFQIYVYGGQNLLPFGEQVQYSDMYILSIPAFTWIKVPSPHRGKPIPSPRAGHTCHLRDGQMIILGGYTSPTTSGTSTQECDSPGIYVFDASTLQWTSEFSSLGDEHPPDLNPENSVLAGSYGYRVPALVADVIGGDESGGATVTQPAAGPATGGPFATGKSPAFTVTKAGSTATITRWGPGATATGPPGPPGSGGDGGSSAAGGNNTEKRTGSLIAAGVIAGLAGLAAAYLGYCAWIYRRQVRAYRSHLAVANRYPSAASSGALGGFGALFFGRKGSKESKKSSAAGSRYSKGSKGKRARYTSGMGDNEKRRIHLRDESRSTEGDYNDAYQQPRTSWAAGGGGGLPVPTEPRYMFDDFGYSGHGGGGDLGSGSLRPPLGTEQNSGGTGQSGSGSGGRLSTGTRPPPVVGSWWADSSAGGSHGSGGTGTGTGTTASGARSPAVVGGDREKMGAVHFGNVEEDRRRISGESESSTEALLEGQEPSFFSVVLGPRRALRVVNGLEGLEHDQENDGDTEGEGTDNEREERAGGRYSFDRGREGESGGRLRV</sequence>
<reference evidence="5" key="2">
    <citation type="submission" date="2023-05" db="EMBL/GenBank/DDBJ databases">
        <authorList>
            <consortium name="Lawrence Berkeley National Laboratory"/>
            <person name="Steindorff A."/>
            <person name="Hensen N."/>
            <person name="Bonometti L."/>
            <person name="Westerberg I."/>
            <person name="Brannstrom I.O."/>
            <person name="Guillou S."/>
            <person name="Cros-Aarteil S."/>
            <person name="Calhoun S."/>
            <person name="Haridas S."/>
            <person name="Kuo A."/>
            <person name="Mondo S."/>
            <person name="Pangilinan J."/>
            <person name="Riley R."/>
            <person name="Labutti K."/>
            <person name="Andreopoulos B."/>
            <person name="Lipzen A."/>
            <person name="Chen C."/>
            <person name="Yanf M."/>
            <person name="Daum C."/>
            <person name="Ng V."/>
            <person name="Clum A."/>
            <person name="Ohm R."/>
            <person name="Martin F."/>
            <person name="Silar P."/>
            <person name="Natvig D."/>
            <person name="Lalanne C."/>
            <person name="Gautier V."/>
            <person name="Ament-Velasquez S.L."/>
            <person name="Kruys A."/>
            <person name="Hutchinson M.I."/>
            <person name="Powell A.J."/>
            <person name="Barry K."/>
            <person name="Miller A.N."/>
            <person name="Grigoriev I.V."/>
            <person name="Debuchy R."/>
            <person name="Gladieux P."/>
            <person name="Thoren M.H."/>
            <person name="Johannesson H."/>
        </authorList>
    </citation>
    <scope>NUCLEOTIDE SEQUENCE</scope>
    <source>
        <strain evidence="5">PSN293</strain>
    </source>
</reference>